<dbReference type="Proteomes" id="UP000258016">
    <property type="component" value="Chromosome"/>
</dbReference>
<evidence type="ECO:0000313" key="6">
    <source>
        <dbReference type="Proteomes" id="UP000258016"/>
    </source>
</evidence>
<dbReference type="PRINTS" id="PR00038">
    <property type="entry name" value="HTHLUXR"/>
</dbReference>
<dbReference type="GeneID" id="303484422"/>
<gene>
    <name evidence="5" type="ORF">B5J99_02410</name>
</gene>
<protein>
    <recommendedName>
        <fullName evidence="4">HTH luxR-type domain-containing protein</fullName>
    </recommendedName>
</protein>
<evidence type="ECO:0000256" key="1">
    <source>
        <dbReference type="ARBA" id="ARBA00023015"/>
    </source>
</evidence>
<proteinExistence type="predicted"/>
<dbReference type="RefSeq" id="WP_082382160.1">
    <property type="nucleotide sequence ID" value="NZ_CP020083.1"/>
</dbReference>
<reference evidence="5 6" key="1">
    <citation type="submission" date="2017-03" db="EMBL/GenBank/DDBJ databases">
        <title>Complete genome sequence of Blastomonas fulva degrading microcsystin LR.</title>
        <authorList>
            <person name="Lee H.-g."/>
            <person name="Jin L."/>
            <person name="oh H.-M."/>
        </authorList>
    </citation>
    <scope>NUCLEOTIDE SEQUENCE [LARGE SCALE GENOMIC DNA]</scope>
    <source>
        <strain evidence="5 6">T2</strain>
    </source>
</reference>
<dbReference type="Pfam" id="PF00196">
    <property type="entry name" value="GerE"/>
    <property type="match status" value="1"/>
</dbReference>
<dbReference type="InterPro" id="IPR036693">
    <property type="entry name" value="TF_LuxR_autoind-bd_dom_sf"/>
</dbReference>
<evidence type="ECO:0000259" key="4">
    <source>
        <dbReference type="PROSITE" id="PS50043"/>
    </source>
</evidence>
<keyword evidence="3" id="KW-0804">Transcription</keyword>
<dbReference type="Gene3D" id="3.30.450.80">
    <property type="entry name" value="Transcription factor LuxR-like, autoinducer-binding domain"/>
    <property type="match status" value="1"/>
</dbReference>
<sequence>MPDMDHVEHAWGAIESASTLDDVLRVTVEHARTLGFGYAAIARHVHVQSGLMRPDVLSNYPQAWKDLFNRRDYGLSSPILAACQRRGGAIRWTDLESIIPLTRIQREYLEESRKLGLASGCTVASHMPDMPTVSAHFVIPDNGPLPARLFMVAILLGTAAGQQARSLWQSHHPDAAADLAERLSPRQVDCIKLVARGMTSWEIASVLGISDQTVSEYLTDARRRLAVANRAQLVLKALKQGYFTLDDVTD</sequence>
<dbReference type="Pfam" id="PF03472">
    <property type="entry name" value="Autoind_bind"/>
    <property type="match status" value="1"/>
</dbReference>
<dbReference type="InterPro" id="IPR016032">
    <property type="entry name" value="Sig_transdc_resp-reg_C-effctor"/>
</dbReference>
<dbReference type="PANTHER" id="PTHR44688">
    <property type="entry name" value="DNA-BINDING TRANSCRIPTIONAL ACTIVATOR DEVR_DOSR"/>
    <property type="match status" value="1"/>
</dbReference>
<name>A0ABN5B2A4_9SPHN</name>
<dbReference type="PANTHER" id="PTHR44688:SF16">
    <property type="entry name" value="DNA-BINDING TRANSCRIPTIONAL ACTIVATOR DEVR_DOSR"/>
    <property type="match status" value="1"/>
</dbReference>
<dbReference type="SUPFAM" id="SSF75516">
    <property type="entry name" value="Pheromone-binding domain of LuxR-like quorum-sensing transcription factors"/>
    <property type="match status" value="1"/>
</dbReference>
<dbReference type="EMBL" id="CP020083">
    <property type="protein sequence ID" value="ASR50458.1"/>
    <property type="molecule type" value="Genomic_DNA"/>
</dbReference>
<dbReference type="CDD" id="cd06170">
    <property type="entry name" value="LuxR_C_like"/>
    <property type="match status" value="1"/>
</dbReference>
<evidence type="ECO:0000313" key="5">
    <source>
        <dbReference type="EMBL" id="ASR50458.1"/>
    </source>
</evidence>
<dbReference type="SUPFAM" id="SSF46894">
    <property type="entry name" value="C-terminal effector domain of the bipartite response regulators"/>
    <property type="match status" value="1"/>
</dbReference>
<accession>A0ABN5B2A4</accession>
<keyword evidence="6" id="KW-1185">Reference proteome</keyword>
<evidence type="ECO:0000256" key="2">
    <source>
        <dbReference type="ARBA" id="ARBA00023125"/>
    </source>
</evidence>
<dbReference type="PROSITE" id="PS50043">
    <property type="entry name" value="HTH_LUXR_2"/>
    <property type="match status" value="1"/>
</dbReference>
<dbReference type="InterPro" id="IPR036388">
    <property type="entry name" value="WH-like_DNA-bd_sf"/>
</dbReference>
<keyword evidence="2" id="KW-0238">DNA-binding</keyword>
<dbReference type="InterPro" id="IPR000792">
    <property type="entry name" value="Tscrpt_reg_LuxR_C"/>
</dbReference>
<dbReference type="Gene3D" id="1.10.10.10">
    <property type="entry name" value="Winged helix-like DNA-binding domain superfamily/Winged helix DNA-binding domain"/>
    <property type="match status" value="1"/>
</dbReference>
<dbReference type="InterPro" id="IPR005143">
    <property type="entry name" value="TF_LuxR_autoind-bd_dom"/>
</dbReference>
<keyword evidence="1" id="KW-0805">Transcription regulation</keyword>
<dbReference type="SMART" id="SM00421">
    <property type="entry name" value="HTH_LUXR"/>
    <property type="match status" value="1"/>
</dbReference>
<feature type="domain" description="HTH luxR-type" evidence="4">
    <location>
        <begin position="176"/>
        <end position="241"/>
    </location>
</feature>
<organism evidence="5 6">
    <name type="scientific">Blastomonas fulva</name>
    <dbReference type="NCBI Taxonomy" id="1550728"/>
    <lineage>
        <taxon>Bacteria</taxon>
        <taxon>Pseudomonadati</taxon>
        <taxon>Pseudomonadota</taxon>
        <taxon>Alphaproteobacteria</taxon>
        <taxon>Sphingomonadales</taxon>
        <taxon>Sphingomonadaceae</taxon>
        <taxon>Blastomonas</taxon>
    </lineage>
</organism>
<evidence type="ECO:0000256" key="3">
    <source>
        <dbReference type="ARBA" id="ARBA00023163"/>
    </source>
</evidence>